<accession>A0ABV5BTH4</accession>
<dbReference type="RefSeq" id="WP_375517770.1">
    <property type="nucleotide sequence ID" value="NZ_JBHILI010000007.1"/>
</dbReference>
<evidence type="ECO:0000256" key="1">
    <source>
        <dbReference type="SAM" id="Phobius"/>
    </source>
</evidence>
<organism evidence="2 3">
    <name type="scientific">Leptospira wolffii</name>
    <dbReference type="NCBI Taxonomy" id="409998"/>
    <lineage>
        <taxon>Bacteria</taxon>
        <taxon>Pseudomonadati</taxon>
        <taxon>Spirochaetota</taxon>
        <taxon>Spirochaetia</taxon>
        <taxon>Leptospirales</taxon>
        <taxon>Leptospiraceae</taxon>
        <taxon>Leptospira</taxon>
    </lineage>
</organism>
<dbReference type="Pfam" id="PF14345">
    <property type="entry name" value="GDYXXLXY"/>
    <property type="match status" value="1"/>
</dbReference>
<keyword evidence="1" id="KW-0472">Membrane</keyword>
<dbReference type="Proteomes" id="UP001580391">
    <property type="component" value="Unassembled WGS sequence"/>
</dbReference>
<dbReference type="InterPro" id="IPR025833">
    <property type="entry name" value="GDYXXLXY"/>
</dbReference>
<keyword evidence="3" id="KW-1185">Reference proteome</keyword>
<dbReference type="EMBL" id="JBHILJ010000021">
    <property type="protein sequence ID" value="MFB5738633.1"/>
    <property type="molecule type" value="Genomic_DNA"/>
</dbReference>
<evidence type="ECO:0000313" key="3">
    <source>
        <dbReference type="Proteomes" id="UP001580391"/>
    </source>
</evidence>
<protein>
    <submittedName>
        <fullName evidence="2">GDYXXLXY domain-containing protein</fullName>
    </submittedName>
</protein>
<proteinExistence type="predicted"/>
<keyword evidence="1" id="KW-1133">Transmembrane helix</keyword>
<comment type="caution">
    <text evidence="2">The sequence shown here is derived from an EMBL/GenBank/DDBJ whole genome shotgun (WGS) entry which is preliminary data.</text>
</comment>
<evidence type="ECO:0000313" key="2">
    <source>
        <dbReference type="EMBL" id="MFB5738633.1"/>
    </source>
</evidence>
<feature type="transmembrane region" description="Helical" evidence="1">
    <location>
        <begin position="6"/>
        <end position="23"/>
    </location>
</feature>
<gene>
    <name evidence="2" type="ORF">ACE5IX_19105</name>
</gene>
<sequence>MNRFYAYIIAFLVPIAVLASMVIDREMDLRRGKILILPISGYDPRDLLSGQYIRFRVEGEFSERGCQTAETASADPTEIPKPKKSKREACVCFQDREPSAYETISIPDCSQESLKDSGCWTYVRGECNGDYFDFPYHKYFVPEASAKEFEDRLRTPGAKIQLRMDESGNGIIEKILWPEVSSQ</sequence>
<name>A0ABV5BTH4_9LEPT</name>
<keyword evidence="1" id="KW-0812">Transmembrane</keyword>
<reference evidence="2 3" key="1">
    <citation type="submission" date="2024-09" db="EMBL/GenBank/DDBJ databases">
        <title>Taxonomic and Genotyping Characterization of Leptospira Strains isolated from Multiple Sources in Colombia highlights the importance of intermediate species.</title>
        <authorList>
            <person name="Torres Higuera L."/>
            <person name="Rojas Tapias D."/>
            <person name="Jimenez Velasquez S."/>
            <person name="Renjifo Ibanez C."/>
        </authorList>
    </citation>
    <scope>NUCLEOTIDE SEQUENCE [LARGE SCALE GENOMIC DNA]</scope>
    <source>
        <strain evidence="2 3">Lep080</strain>
    </source>
</reference>